<evidence type="ECO:0000256" key="7">
    <source>
        <dbReference type="SAM" id="MobiDB-lite"/>
    </source>
</evidence>
<dbReference type="GeneTree" id="ENSGT00950000182930"/>
<dbReference type="Gene3D" id="3.10.450.10">
    <property type="match status" value="2"/>
</dbReference>
<organism evidence="9 10">
    <name type="scientific">Rhinolophus ferrumequinum</name>
    <name type="common">Greater horseshoe bat</name>
    <dbReference type="NCBI Taxonomy" id="59479"/>
    <lineage>
        <taxon>Eukaryota</taxon>
        <taxon>Metazoa</taxon>
        <taxon>Chordata</taxon>
        <taxon>Craniata</taxon>
        <taxon>Vertebrata</taxon>
        <taxon>Euteleostomi</taxon>
        <taxon>Mammalia</taxon>
        <taxon>Eutheria</taxon>
        <taxon>Laurasiatheria</taxon>
        <taxon>Chiroptera</taxon>
        <taxon>Yinpterochiroptera</taxon>
        <taxon>Rhinolophoidea</taxon>
        <taxon>Rhinolophidae</taxon>
        <taxon>Rhinolophinae</taxon>
        <taxon>Rhinolophus</taxon>
    </lineage>
</organism>
<proteinExistence type="predicted"/>
<dbReference type="Pfam" id="PF00031">
    <property type="entry name" value="Cystatin"/>
    <property type="match status" value="1"/>
</dbReference>
<keyword evidence="4" id="KW-0677">Repeat</keyword>
<feature type="compositionally biased region" description="Polar residues" evidence="7">
    <location>
        <begin position="198"/>
        <end position="207"/>
    </location>
</feature>
<dbReference type="GO" id="GO:0007339">
    <property type="term" value="P:binding of sperm to zona pellucida"/>
    <property type="evidence" value="ECO:0007669"/>
    <property type="project" value="TreeGrafter"/>
</dbReference>
<evidence type="ECO:0000256" key="3">
    <source>
        <dbReference type="ARBA" id="ARBA00022729"/>
    </source>
</evidence>
<dbReference type="PANTHER" id="PTHR13814:SF10">
    <property type="entry name" value="FETUIN-B"/>
    <property type="match status" value="1"/>
</dbReference>
<dbReference type="GO" id="GO:0008191">
    <property type="term" value="F:metalloendopeptidase inhibitor activity"/>
    <property type="evidence" value="ECO:0007669"/>
    <property type="project" value="TreeGrafter"/>
</dbReference>
<dbReference type="SUPFAM" id="SSF54403">
    <property type="entry name" value="Cystatin/monellin"/>
    <property type="match status" value="2"/>
</dbReference>
<keyword evidence="3" id="KW-0732">Signal</keyword>
<keyword evidence="10" id="KW-1185">Reference proteome</keyword>
<dbReference type="InterPro" id="IPR001363">
    <property type="entry name" value="Prot_inh_fetuin_CS"/>
</dbReference>
<protein>
    <recommendedName>
        <fullName evidence="8">Cystatin domain-containing protein</fullName>
    </recommendedName>
</protein>
<reference evidence="9" key="5">
    <citation type="submission" date="2025-09" db="UniProtKB">
        <authorList>
            <consortium name="Ensembl"/>
        </authorList>
    </citation>
    <scope>IDENTIFICATION</scope>
</reference>
<dbReference type="InParanoid" id="A0A671EUD2"/>
<feature type="domain" description="Cystatin" evidence="8">
    <location>
        <begin position="79"/>
        <end position="146"/>
    </location>
</feature>
<keyword evidence="6" id="KW-0325">Glycoprotein</keyword>
<reference evidence="10" key="3">
    <citation type="submission" date="2018-12" db="EMBL/GenBank/DDBJ databases">
        <title>G10K-VGP greater horseshoe bat female genome, primary haplotype.</title>
        <authorList>
            <person name="Teeling E."/>
            <person name="Myers G."/>
            <person name="Vernes S."/>
            <person name="Pippel M."/>
            <person name="Winkler S."/>
            <person name="Fedrigo O."/>
            <person name="Rhie A."/>
            <person name="Koren S."/>
            <person name="Phillippy A."/>
            <person name="Lewin H."/>
            <person name="Damas J."/>
            <person name="Howe K."/>
            <person name="Mountcastle J."/>
            <person name="Jarvis E.D."/>
        </authorList>
    </citation>
    <scope>NUCLEOTIDE SEQUENCE [LARGE SCALE GENOMIC DNA]</scope>
</reference>
<evidence type="ECO:0000256" key="6">
    <source>
        <dbReference type="ARBA" id="ARBA00023180"/>
    </source>
</evidence>
<dbReference type="PROSITE" id="PS01255">
    <property type="entry name" value="FETUIN_2"/>
    <property type="match status" value="1"/>
</dbReference>
<evidence type="ECO:0000256" key="1">
    <source>
        <dbReference type="ARBA" id="ARBA00004613"/>
    </source>
</evidence>
<dbReference type="InterPro" id="IPR046350">
    <property type="entry name" value="Cystatin_sf"/>
</dbReference>
<reference evidence="9" key="4">
    <citation type="submission" date="2025-08" db="UniProtKB">
        <authorList>
            <consortium name="Ensembl"/>
        </authorList>
    </citation>
    <scope>IDENTIFICATION</scope>
</reference>
<dbReference type="PANTHER" id="PTHR13814">
    <property type="entry name" value="FETUIN"/>
    <property type="match status" value="1"/>
</dbReference>
<evidence type="ECO:0000256" key="4">
    <source>
        <dbReference type="ARBA" id="ARBA00022737"/>
    </source>
</evidence>
<dbReference type="InterPro" id="IPR050735">
    <property type="entry name" value="Kininogen_Fetuin_HRG"/>
</dbReference>
<name>A0A671EUD2_RHIFE</name>
<keyword evidence="2" id="KW-0964">Secreted</keyword>
<evidence type="ECO:0000259" key="8">
    <source>
        <dbReference type="Pfam" id="PF00031"/>
    </source>
</evidence>
<dbReference type="GO" id="GO:0004869">
    <property type="term" value="F:cysteine-type endopeptidase inhibitor activity"/>
    <property type="evidence" value="ECO:0007669"/>
    <property type="project" value="InterPro"/>
</dbReference>
<feature type="region of interest" description="Disordered" evidence="7">
    <location>
        <begin position="194"/>
        <end position="234"/>
    </location>
</feature>
<dbReference type="InterPro" id="IPR000010">
    <property type="entry name" value="Cystatin_dom"/>
</dbReference>
<keyword evidence="5" id="KW-1015">Disulfide bond</keyword>
<dbReference type="GO" id="GO:0005615">
    <property type="term" value="C:extracellular space"/>
    <property type="evidence" value="ECO:0007669"/>
    <property type="project" value="InterPro"/>
</dbReference>
<dbReference type="AlphaFoldDB" id="A0A671EUD2"/>
<sequence length="297" mass="32785">IRSVHYLTLDVLETNCHVLSKKAWRDCGERILHESVYGQCKAIIYVNKPRRILYSPAYNCTLRPGKRKDSQYVPDCPSPSPTDFSDPKVLEAATESLAKYNKESTLKLYSLFKVTRASSQVSGCLFGPSYFVEYLTRELPCTKSPETVCVLHSLSLVPVMAGISLGDSLLLKVSLFHASTPVATQELGRILTVEEPQQKNTDLTDSPSKVAPKGSVQHLPALEGEQPEDSKRKGPVEAFPVQLDLTTNPQGETLDVSFLFLGPMKEQLVVLPFPKEEQRSVECPAAAKMADPLVLPP</sequence>
<comment type="subcellular location">
    <subcellularLocation>
        <location evidence="1">Secreted</location>
    </subcellularLocation>
</comment>
<reference evidence="9 10" key="2">
    <citation type="journal article" date="2018" name="Annu Rev Anim Biosci">
        <title>Bat Biology, Genomes, and the Bat1K Project: To Generate Chromosome-Level Genomes for All Living Bat Species.</title>
        <authorList>
            <person name="Teeling E.C."/>
            <person name="Vernes S.C."/>
            <person name="Davalos L.M."/>
            <person name="Ray D.A."/>
            <person name="Gilbert M.T.P."/>
            <person name="Myers E."/>
        </authorList>
    </citation>
    <scope>NUCLEOTIDE SEQUENCE</scope>
</reference>
<evidence type="ECO:0000313" key="10">
    <source>
        <dbReference type="Proteomes" id="UP000472240"/>
    </source>
</evidence>
<dbReference type="Ensembl" id="ENSRFET00010018545.1">
    <property type="protein sequence ID" value="ENSRFEP00010016999.1"/>
    <property type="gene ID" value="ENSRFEG00010011464.1"/>
</dbReference>
<dbReference type="Proteomes" id="UP000472240">
    <property type="component" value="Chromosome 2"/>
</dbReference>
<evidence type="ECO:0000313" key="9">
    <source>
        <dbReference type="Ensembl" id="ENSRFEP00010016999.1"/>
    </source>
</evidence>
<evidence type="ECO:0000256" key="2">
    <source>
        <dbReference type="ARBA" id="ARBA00022525"/>
    </source>
</evidence>
<evidence type="ECO:0000256" key="5">
    <source>
        <dbReference type="ARBA" id="ARBA00023157"/>
    </source>
</evidence>
<reference evidence="9 10" key="1">
    <citation type="journal article" date="2015" name="Annu Rev Anim Biosci">
        <title>The Genome 10K Project: a way forward.</title>
        <authorList>
            <person name="Koepfli K.P."/>
            <person name="Paten B."/>
            <person name="O'Brien S.J."/>
            <person name="Koepfli K.P."/>
            <person name="Paten B."/>
            <person name="Antunes A."/>
            <person name="Belov K."/>
            <person name="Bustamante C."/>
            <person name="Castoe T.A."/>
            <person name="Clawson H."/>
            <person name="Crawford A.J."/>
            <person name="Diekhans M."/>
            <person name="Distel D."/>
            <person name="Durbin R."/>
            <person name="Earl D."/>
            <person name="Fujita M.K."/>
            <person name="Gamble T."/>
            <person name="Georges A."/>
            <person name="Gemmell N."/>
            <person name="Gilbert M.T."/>
            <person name="Graves J.M."/>
            <person name="Green R.E."/>
            <person name="Hickey G."/>
            <person name="Jarvis E.D."/>
            <person name="Johnson W."/>
            <person name="Komissarov A."/>
            <person name="Korf I."/>
            <person name="Kuhn R."/>
            <person name="Larkin D.M."/>
            <person name="Lewin H."/>
            <person name="Lopez J.V."/>
            <person name="Ma J."/>
            <person name="Marques-Bonet T."/>
            <person name="Miller W."/>
            <person name="Murphy R."/>
            <person name="Pevzner P."/>
            <person name="Shapiro B."/>
            <person name="Steiner C."/>
            <person name="Tamazian G."/>
            <person name="Venkatesh B."/>
            <person name="Wang J."/>
            <person name="Wayne R."/>
            <person name="Wiley E."/>
            <person name="Yang H."/>
            <person name="Zhang G."/>
            <person name="Haussler D."/>
            <person name="Ryder O."/>
            <person name="O'Brien S.J."/>
        </authorList>
    </citation>
    <scope>NUCLEOTIDE SEQUENCE</scope>
</reference>
<accession>A0A671EUD2</accession>
<dbReference type="OMA" id="AYNCILR"/>
<dbReference type="CDD" id="cd00042">
    <property type="entry name" value="CY"/>
    <property type="match status" value="1"/>
</dbReference>